<gene>
    <name evidence="15" type="ORF">HH308_20415</name>
</gene>
<dbReference type="EC" id="2.3.1.20" evidence="4 11"/>
<dbReference type="GO" id="GO:0051701">
    <property type="term" value="P:biological process involved in interaction with host"/>
    <property type="evidence" value="ECO:0007669"/>
    <property type="project" value="TreeGrafter"/>
</dbReference>
<evidence type="ECO:0000256" key="9">
    <source>
        <dbReference type="ARBA" id="ARBA00023315"/>
    </source>
</evidence>
<dbReference type="InterPro" id="IPR014292">
    <property type="entry name" value="Acyl_transf_WS/DGAT"/>
</dbReference>
<evidence type="ECO:0000256" key="12">
    <source>
        <dbReference type="SAM" id="Coils"/>
    </source>
</evidence>
<proteinExistence type="inferred from homology"/>
<evidence type="ECO:0000256" key="7">
    <source>
        <dbReference type="ARBA" id="ARBA00022798"/>
    </source>
</evidence>
<comment type="similarity">
    <text evidence="3 11">Belongs to the long-chain O-acyltransferase family.</text>
</comment>
<name>A0A848KXW1_9ACTN</name>
<keyword evidence="8 11" id="KW-0443">Lipid metabolism</keyword>
<keyword evidence="6 11" id="KW-0808">Transferase</keyword>
<evidence type="ECO:0000313" key="15">
    <source>
        <dbReference type="EMBL" id="NMO03584.1"/>
    </source>
</evidence>
<dbReference type="EMBL" id="JABBNB010000024">
    <property type="protein sequence ID" value="NMO03584.1"/>
    <property type="molecule type" value="Genomic_DNA"/>
</dbReference>
<dbReference type="SUPFAM" id="SSF52777">
    <property type="entry name" value="CoA-dependent acyltransferases"/>
    <property type="match status" value="1"/>
</dbReference>
<evidence type="ECO:0000256" key="11">
    <source>
        <dbReference type="RuleBase" id="RU361241"/>
    </source>
</evidence>
<dbReference type="GO" id="GO:0005886">
    <property type="term" value="C:plasma membrane"/>
    <property type="evidence" value="ECO:0007669"/>
    <property type="project" value="TreeGrafter"/>
</dbReference>
<comment type="pathway">
    <text evidence="1 11">Glycerolipid metabolism; triacylglycerol biosynthesis.</text>
</comment>
<dbReference type="Pfam" id="PF03007">
    <property type="entry name" value="WS_DGAT_cat"/>
    <property type="match status" value="1"/>
</dbReference>
<dbReference type="NCBIfam" id="TIGR02946">
    <property type="entry name" value="acyl_WS_DGAT"/>
    <property type="match status" value="1"/>
</dbReference>
<dbReference type="Gene3D" id="3.30.559.10">
    <property type="entry name" value="Chloramphenicol acetyltransferase-like domain"/>
    <property type="match status" value="1"/>
</dbReference>
<dbReference type="InterPro" id="IPR023213">
    <property type="entry name" value="CAT-like_dom_sf"/>
</dbReference>
<feature type="domain" description="O-acyltransferase WSD1 C-terminal" evidence="14">
    <location>
        <begin position="311"/>
        <end position="461"/>
    </location>
</feature>
<dbReference type="InterPro" id="IPR045034">
    <property type="entry name" value="O-acyltransferase_WSD1-like"/>
</dbReference>
<feature type="coiled-coil region" evidence="12">
    <location>
        <begin position="444"/>
        <end position="471"/>
    </location>
</feature>
<dbReference type="GO" id="GO:0001666">
    <property type="term" value="P:response to hypoxia"/>
    <property type="evidence" value="ECO:0007669"/>
    <property type="project" value="TreeGrafter"/>
</dbReference>
<comment type="catalytic activity">
    <reaction evidence="10 11">
        <text>an acyl-CoA + a 1,2-diacyl-sn-glycerol = a triacyl-sn-glycerol + CoA</text>
        <dbReference type="Rhea" id="RHEA:10868"/>
        <dbReference type="ChEBI" id="CHEBI:17815"/>
        <dbReference type="ChEBI" id="CHEBI:57287"/>
        <dbReference type="ChEBI" id="CHEBI:58342"/>
        <dbReference type="ChEBI" id="CHEBI:64615"/>
        <dbReference type="EC" id="2.3.1.20"/>
    </reaction>
</comment>
<dbReference type="Pfam" id="PF06974">
    <property type="entry name" value="WS_DGAT_C"/>
    <property type="match status" value="1"/>
</dbReference>
<keyword evidence="9 11" id="KW-0012">Acyltransferase</keyword>
<dbReference type="AlphaFoldDB" id="A0A848KXW1"/>
<sequence>MRALSSLDAQFLLAERGNFGAQYCGLMFFRTDTGRPITAASMTERISQRLHQTPPLNWKVVNVPLRLGYPVFIDAEVDLSQHVVESTLATPDLEALRAEVAKIQGARLSRDIPMWRIHIFHGLPDTTALVMTLHHSVADGIAATEILAAIVDTPVEFVIAPPVPAEPEPSRAALVTAAMSAQWERMRRGVGALPVTLANLDQVPALRGLPGVERLARAIRGDRDAPLLPAPRTRFNARLSPNRSVAYGSVPLDDVKAIKDEFGITVNDVVIALCAGALRRRLAATGGPPAAPLVAYLPVSTRIPYAADRFGNAITSIIAPIPTHLDDAAARLDFAHHTLAAAKNRTQAAPPSLLSDVNDPIPAPIFGLAARGLVSAMSSKHTRPPVNLIISNVAGPRTGLSCHGAPLLVNYPLSVIFDGFALNITVVSYRDSLDIGIVGDAVAVPDTAELIDDMKAELAELNAQLRRSATL</sequence>
<evidence type="ECO:0000256" key="10">
    <source>
        <dbReference type="ARBA" id="ARBA00048109"/>
    </source>
</evidence>
<keyword evidence="7 11" id="KW-0319">Glycerol metabolism</keyword>
<evidence type="ECO:0000256" key="8">
    <source>
        <dbReference type="ARBA" id="ARBA00023098"/>
    </source>
</evidence>
<dbReference type="GO" id="GO:0071731">
    <property type="term" value="P:response to nitric oxide"/>
    <property type="evidence" value="ECO:0007669"/>
    <property type="project" value="TreeGrafter"/>
</dbReference>
<dbReference type="Proteomes" id="UP000550729">
    <property type="component" value="Unassembled WGS sequence"/>
</dbReference>
<dbReference type="RefSeq" id="WP_170196088.1">
    <property type="nucleotide sequence ID" value="NZ_JABBNB010000024.1"/>
</dbReference>
<protein>
    <recommendedName>
        <fullName evidence="4 11">Diacylglycerol O-acyltransferase</fullName>
        <ecNumber evidence="4 11">2.3.1.20</ecNumber>
    </recommendedName>
</protein>
<reference evidence="15 16" key="1">
    <citation type="submission" date="2020-04" db="EMBL/GenBank/DDBJ databases">
        <title>Gordonia sp. nov. TBRC 11910.</title>
        <authorList>
            <person name="Suriyachadkun C."/>
        </authorList>
    </citation>
    <scope>NUCLEOTIDE SEQUENCE [LARGE SCALE GENOMIC DNA]</scope>
    <source>
        <strain evidence="15 16">TBRC 11910</strain>
    </source>
</reference>
<evidence type="ECO:0000256" key="4">
    <source>
        <dbReference type="ARBA" id="ARBA00013244"/>
    </source>
</evidence>
<dbReference type="PANTHER" id="PTHR31650">
    <property type="entry name" value="O-ACYLTRANSFERASE (WSD1-LIKE) FAMILY PROTEIN"/>
    <property type="match status" value="1"/>
</dbReference>
<accession>A0A848KXW1</accession>
<dbReference type="GO" id="GO:0019432">
    <property type="term" value="P:triglyceride biosynthetic process"/>
    <property type="evidence" value="ECO:0007669"/>
    <property type="project" value="UniProtKB-UniPathway"/>
</dbReference>
<organism evidence="15 16">
    <name type="scientific">Gordonia asplenii</name>
    <dbReference type="NCBI Taxonomy" id="2725283"/>
    <lineage>
        <taxon>Bacteria</taxon>
        <taxon>Bacillati</taxon>
        <taxon>Actinomycetota</taxon>
        <taxon>Actinomycetes</taxon>
        <taxon>Mycobacteriales</taxon>
        <taxon>Gordoniaceae</taxon>
        <taxon>Gordonia</taxon>
    </lineage>
</organism>
<evidence type="ECO:0000256" key="3">
    <source>
        <dbReference type="ARBA" id="ARBA00009587"/>
    </source>
</evidence>
<keyword evidence="5 11" id="KW-0444">Lipid biosynthesis</keyword>
<evidence type="ECO:0000259" key="13">
    <source>
        <dbReference type="Pfam" id="PF03007"/>
    </source>
</evidence>
<comment type="pathway">
    <text evidence="2">Lipid metabolism.</text>
</comment>
<dbReference type="PANTHER" id="PTHR31650:SF1">
    <property type="entry name" value="WAX ESTER SYNTHASE_DIACYLGLYCEROL ACYLTRANSFERASE 4-RELATED"/>
    <property type="match status" value="1"/>
</dbReference>
<evidence type="ECO:0000313" key="16">
    <source>
        <dbReference type="Proteomes" id="UP000550729"/>
    </source>
</evidence>
<evidence type="ECO:0000256" key="5">
    <source>
        <dbReference type="ARBA" id="ARBA00022516"/>
    </source>
</evidence>
<dbReference type="InterPro" id="IPR009721">
    <property type="entry name" value="O-acyltransferase_WSD1_C"/>
</dbReference>
<evidence type="ECO:0000256" key="6">
    <source>
        <dbReference type="ARBA" id="ARBA00022679"/>
    </source>
</evidence>
<dbReference type="GO" id="GO:0004144">
    <property type="term" value="F:diacylglycerol O-acyltransferase activity"/>
    <property type="evidence" value="ECO:0007669"/>
    <property type="project" value="UniProtKB-EC"/>
</dbReference>
<dbReference type="InterPro" id="IPR004255">
    <property type="entry name" value="O-acyltransferase_WSD1_N"/>
</dbReference>
<evidence type="ECO:0000259" key="14">
    <source>
        <dbReference type="Pfam" id="PF06974"/>
    </source>
</evidence>
<evidence type="ECO:0000256" key="1">
    <source>
        <dbReference type="ARBA" id="ARBA00004771"/>
    </source>
</evidence>
<keyword evidence="12" id="KW-0175">Coiled coil</keyword>
<evidence type="ECO:0000256" key="2">
    <source>
        <dbReference type="ARBA" id="ARBA00005189"/>
    </source>
</evidence>
<dbReference type="GO" id="GO:0006071">
    <property type="term" value="P:glycerol metabolic process"/>
    <property type="evidence" value="ECO:0007669"/>
    <property type="project" value="UniProtKB-KW"/>
</dbReference>
<dbReference type="UniPathway" id="UPA00282"/>
<keyword evidence="16" id="KW-1185">Reference proteome</keyword>
<comment type="caution">
    <text evidence="15">The sequence shown here is derived from an EMBL/GenBank/DDBJ whole genome shotgun (WGS) entry which is preliminary data.</text>
</comment>
<feature type="domain" description="O-acyltransferase WSD1-like N-terminal" evidence="13">
    <location>
        <begin position="4"/>
        <end position="270"/>
    </location>
</feature>